<comment type="caution">
    <text evidence="1">The sequence shown here is derived from an EMBL/GenBank/DDBJ whole genome shotgun (WGS) entry which is preliminary data.</text>
</comment>
<reference evidence="1" key="1">
    <citation type="submission" date="2021-02" db="EMBL/GenBank/DDBJ databases">
        <title>First Annotated Genome of the Yellow-green Alga Tribonema minus.</title>
        <authorList>
            <person name="Mahan K.M."/>
        </authorList>
    </citation>
    <scope>NUCLEOTIDE SEQUENCE</scope>
    <source>
        <strain evidence="1">UTEX B ZZ1240</strain>
    </source>
</reference>
<name>A0A835Z9K4_9STRA</name>
<evidence type="ECO:0000313" key="1">
    <source>
        <dbReference type="EMBL" id="KAG5189106.1"/>
    </source>
</evidence>
<dbReference type="Proteomes" id="UP000664859">
    <property type="component" value="Unassembled WGS sequence"/>
</dbReference>
<gene>
    <name evidence="1" type="ORF">JKP88DRAFT_275572</name>
</gene>
<dbReference type="EMBL" id="JAFCMP010000057">
    <property type="protein sequence ID" value="KAG5189106.1"/>
    <property type="molecule type" value="Genomic_DNA"/>
</dbReference>
<protein>
    <submittedName>
        <fullName evidence="1">Uncharacterized protein</fullName>
    </submittedName>
</protein>
<proteinExistence type="predicted"/>
<keyword evidence="2" id="KW-1185">Reference proteome</keyword>
<dbReference type="AlphaFoldDB" id="A0A835Z9K4"/>
<sequence>MAAQGAAITEEGEEGDDNADEALLAAFAGNANVLSVVAERDLERISLRLRGILYLQRRPAADVARAREAAETQAQQICASVQPNHTGMQQARAMYDHEGQLLVALPQEVCGNVNALASRLVVVNVRRLLAALLIDHCALDGIFFELIDGDYEEIELAQVLVLHGRCCGGSRPWMRVSIPGNEGGRAAINVCFVVLYLVAGGLEIRLAAGGEAGPGV</sequence>
<organism evidence="1 2">
    <name type="scientific">Tribonema minus</name>
    <dbReference type="NCBI Taxonomy" id="303371"/>
    <lineage>
        <taxon>Eukaryota</taxon>
        <taxon>Sar</taxon>
        <taxon>Stramenopiles</taxon>
        <taxon>Ochrophyta</taxon>
        <taxon>PX clade</taxon>
        <taxon>Xanthophyceae</taxon>
        <taxon>Tribonematales</taxon>
        <taxon>Tribonemataceae</taxon>
        <taxon>Tribonema</taxon>
    </lineage>
</organism>
<accession>A0A835Z9K4</accession>
<evidence type="ECO:0000313" key="2">
    <source>
        <dbReference type="Proteomes" id="UP000664859"/>
    </source>
</evidence>